<comment type="caution">
    <text evidence="2">The sequence shown here is derived from an EMBL/GenBank/DDBJ whole genome shotgun (WGS) entry which is preliminary data.</text>
</comment>
<proteinExistence type="predicted"/>
<name>Z9JYG9_9MICO</name>
<dbReference type="HOGENOM" id="CLU_066817_0_0_11"/>
<dbReference type="Pfam" id="PF26366">
    <property type="entry name" value="DUF8094"/>
    <property type="match status" value="1"/>
</dbReference>
<feature type="domain" description="DUF8094" evidence="1">
    <location>
        <begin position="161"/>
        <end position="359"/>
    </location>
</feature>
<protein>
    <recommendedName>
        <fullName evidence="1">DUF8094 domain-containing protein</fullName>
    </recommendedName>
</protein>
<gene>
    <name evidence="2" type="ORF">BF93_00195</name>
</gene>
<dbReference type="STRING" id="396014.BF93_00195"/>
<evidence type="ECO:0000259" key="1">
    <source>
        <dbReference type="Pfam" id="PF26366"/>
    </source>
</evidence>
<sequence length="363" mass="37658">MSLRPAAPLQVPGGPMSLRPVLARRSLLAGAGALLTGTVLAACSEVAPPPPVPTGPSLASPTPAASTEQLAPVVAEISAAVAAADEAKDAGLLAPRVVGSAVEFRTRTYEIVAAFPDWSEQLASYPGAEPMVLLTSTATEFPRTAMALVPDAGPSGIPFFLALQQADAQSPYTTWGWAQQAVDVEMPKVPADSVGSEPVAPDAEGLKLTPAEALSLYAAVLSSGDGVDAEDVLAENPFQTQAHAQIQAERTDLNKDVERDQAATIHERYTVKDGDFAGLRTDDGGAVVMGTLLSTRTVKVKEGATISYTEDNVFTTLAGRTEFTESYVREYGSVVALYIPPADSDQQIQPIGASRALLGASGS</sequence>
<accession>Z9JYG9</accession>
<dbReference type="PATRIC" id="fig|396014.3.peg.37"/>
<dbReference type="Proteomes" id="UP000023067">
    <property type="component" value="Unassembled WGS sequence"/>
</dbReference>
<dbReference type="EMBL" id="JDYK01000001">
    <property type="protein sequence ID" value="EWS83023.1"/>
    <property type="molecule type" value="Genomic_DNA"/>
</dbReference>
<evidence type="ECO:0000313" key="2">
    <source>
        <dbReference type="EMBL" id="EWS83023.1"/>
    </source>
</evidence>
<dbReference type="RefSeq" id="WP_038369951.1">
    <property type="nucleotide sequence ID" value="NZ_BAAAOW010000001.1"/>
</dbReference>
<dbReference type="eggNOG" id="ENOG502ZCCY">
    <property type="taxonomic scope" value="Bacteria"/>
</dbReference>
<organism evidence="2 3">
    <name type="scientific">Brachybacterium phenoliresistens</name>
    <dbReference type="NCBI Taxonomy" id="396014"/>
    <lineage>
        <taxon>Bacteria</taxon>
        <taxon>Bacillati</taxon>
        <taxon>Actinomycetota</taxon>
        <taxon>Actinomycetes</taxon>
        <taxon>Micrococcales</taxon>
        <taxon>Dermabacteraceae</taxon>
        <taxon>Brachybacterium</taxon>
    </lineage>
</organism>
<evidence type="ECO:0000313" key="3">
    <source>
        <dbReference type="Proteomes" id="UP000023067"/>
    </source>
</evidence>
<reference evidence="2 3" key="1">
    <citation type="submission" date="2014-02" db="EMBL/GenBank/DDBJ databases">
        <title>Genome sequence of Brachybacterium phenoliresistens strain W13A50.</title>
        <authorList>
            <person name="Wang X."/>
        </authorList>
    </citation>
    <scope>NUCLEOTIDE SEQUENCE [LARGE SCALE GENOMIC DNA]</scope>
    <source>
        <strain evidence="2 3">W13A50</strain>
    </source>
</reference>
<dbReference type="InterPro" id="IPR058407">
    <property type="entry name" value="DUF8094"/>
</dbReference>
<dbReference type="AlphaFoldDB" id="Z9JYG9"/>
<keyword evidence="3" id="KW-1185">Reference proteome</keyword>